<evidence type="ECO:0000256" key="4">
    <source>
        <dbReference type="PROSITE-ProRule" id="PRU00433"/>
    </source>
</evidence>
<comment type="caution">
    <text evidence="7">The sequence shown here is derived from an EMBL/GenBank/DDBJ whole genome shotgun (WGS) entry which is preliminary data.</text>
</comment>
<evidence type="ECO:0000256" key="1">
    <source>
        <dbReference type="ARBA" id="ARBA00022617"/>
    </source>
</evidence>
<gene>
    <name evidence="7" type="ORF">GCM10010964_22540</name>
</gene>
<evidence type="ECO:0000259" key="6">
    <source>
        <dbReference type="PROSITE" id="PS51007"/>
    </source>
</evidence>
<dbReference type="RefSeq" id="WP_188900216.1">
    <property type="nucleotide sequence ID" value="NZ_BMKS01000006.1"/>
</dbReference>
<proteinExistence type="predicted"/>
<organism evidence="7 8">
    <name type="scientific">Caldovatus sediminis</name>
    <dbReference type="NCBI Taxonomy" id="2041189"/>
    <lineage>
        <taxon>Bacteria</taxon>
        <taxon>Pseudomonadati</taxon>
        <taxon>Pseudomonadota</taxon>
        <taxon>Alphaproteobacteria</taxon>
        <taxon>Acetobacterales</taxon>
        <taxon>Roseomonadaceae</taxon>
        <taxon>Caldovatus</taxon>
    </lineage>
</organism>
<dbReference type="GO" id="GO:0046872">
    <property type="term" value="F:metal ion binding"/>
    <property type="evidence" value="ECO:0007669"/>
    <property type="project" value="UniProtKB-KW"/>
</dbReference>
<evidence type="ECO:0000256" key="3">
    <source>
        <dbReference type="ARBA" id="ARBA00023004"/>
    </source>
</evidence>
<name>A0A8J2ZBP7_9PROT</name>
<accession>A0A8J2ZBP7</accession>
<keyword evidence="5" id="KW-0732">Signal</keyword>
<feature type="chain" id="PRO_5035214399" description="Cytochrome c domain-containing protein" evidence="5">
    <location>
        <begin position="26"/>
        <end position="99"/>
    </location>
</feature>
<sequence>MTARATGAVAALGLHLLLLAPPVAAQTGGAAAGDAAAGEAAYARACARCHADPRAIGGRAARLDDPARRAALDRFLARHHAPDAATRAAIVAWLAEAAR</sequence>
<dbReference type="SUPFAM" id="SSF46626">
    <property type="entry name" value="Cytochrome c"/>
    <property type="match status" value="1"/>
</dbReference>
<dbReference type="AlphaFoldDB" id="A0A8J2ZBP7"/>
<dbReference type="InterPro" id="IPR036909">
    <property type="entry name" value="Cyt_c-like_dom_sf"/>
</dbReference>
<keyword evidence="2 4" id="KW-0479">Metal-binding</keyword>
<dbReference type="EMBL" id="BMKS01000006">
    <property type="protein sequence ID" value="GGG34073.1"/>
    <property type="molecule type" value="Genomic_DNA"/>
</dbReference>
<dbReference type="InterPro" id="IPR009056">
    <property type="entry name" value="Cyt_c-like_dom"/>
</dbReference>
<protein>
    <recommendedName>
        <fullName evidence="6">Cytochrome c domain-containing protein</fullName>
    </recommendedName>
</protein>
<reference evidence="7 8" key="1">
    <citation type="journal article" date="2014" name="Int. J. Syst. Evol. Microbiol.">
        <title>Complete genome sequence of Corynebacterium casei LMG S-19264T (=DSM 44701T), isolated from a smear-ripened cheese.</title>
        <authorList>
            <consortium name="US DOE Joint Genome Institute (JGI-PGF)"/>
            <person name="Walter F."/>
            <person name="Albersmeier A."/>
            <person name="Kalinowski J."/>
            <person name="Ruckert C."/>
        </authorList>
    </citation>
    <scope>NUCLEOTIDE SEQUENCE [LARGE SCALE GENOMIC DNA]</scope>
    <source>
        <strain evidence="7 8">CGMCC 1.16330</strain>
    </source>
</reference>
<feature type="signal peptide" evidence="5">
    <location>
        <begin position="1"/>
        <end position="25"/>
    </location>
</feature>
<feature type="domain" description="Cytochrome c" evidence="6">
    <location>
        <begin position="33"/>
        <end position="99"/>
    </location>
</feature>
<keyword evidence="1 4" id="KW-0349">Heme</keyword>
<evidence type="ECO:0000256" key="5">
    <source>
        <dbReference type="SAM" id="SignalP"/>
    </source>
</evidence>
<dbReference type="Proteomes" id="UP000597507">
    <property type="component" value="Unassembled WGS sequence"/>
</dbReference>
<dbReference type="PROSITE" id="PS51007">
    <property type="entry name" value="CYTC"/>
    <property type="match status" value="1"/>
</dbReference>
<keyword evidence="3 4" id="KW-0408">Iron</keyword>
<evidence type="ECO:0000313" key="7">
    <source>
        <dbReference type="EMBL" id="GGG34073.1"/>
    </source>
</evidence>
<evidence type="ECO:0000256" key="2">
    <source>
        <dbReference type="ARBA" id="ARBA00022723"/>
    </source>
</evidence>
<evidence type="ECO:0000313" key="8">
    <source>
        <dbReference type="Proteomes" id="UP000597507"/>
    </source>
</evidence>
<dbReference type="GO" id="GO:0020037">
    <property type="term" value="F:heme binding"/>
    <property type="evidence" value="ECO:0007669"/>
    <property type="project" value="InterPro"/>
</dbReference>
<keyword evidence="8" id="KW-1185">Reference proteome</keyword>
<dbReference type="Gene3D" id="1.10.760.10">
    <property type="entry name" value="Cytochrome c-like domain"/>
    <property type="match status" value="1"/>
</dbReference>
<dbReference type="GO" id="GO:0009055">
    <property type="term" value="F:electron transfer activity"/>
    <property type="evidence" value="ECO:0007669"/>
    <property type="project" value="InterPro"/>
</dbReference>